<reference evidence="4 5" key="1">
    <citation type="submission" date="2019-02" db="EMBL/GenBank/DDBJ databases">
        <title>Deep-cultivation of Planctomycetes and their phenomic and genomic characterization uncovers novel biology.</title>
        <authorList>
            <person name="Wiegand S."/>
            <person name="Jogler M."/>
            <person name="Boedeker C."/>
            <person name="Pinto D."/>
            <person name="Vollmers J."/>
            <person name="Rivas-Marin E."/>
            <person name="Kohn T."/>
            <person name="Peeters S.H."/>
            <person name="Heuer A."/>
            <person name="Rast P."/>
            <person name="Oberbeckmann S."/>
            <person name="Bunk B."/>
            <person name="Jeske O."/>
            <person name="Meyerdierks A."/>
            <person name="Storesund J.E."/>
            <person name="Kallscheuer N."/>
            <person name="Luecker S."/>
            <person name="Lage O.M."/>
            <person name="Pohl T."/>
            <person name="Merkel B.J."/>
            <person name="Hornburger P."/>
            <person name="Mueller R.-W."/>
            <person name="Bruemmer F."/>
            <person name="Labrenz M."/>
            <person name="Spormann A.M."/>
            <person name="Op Den Camp H."/>
            <person name="Overmann J."/>
            <person name="Amann R."/>
            <person name="Jetten M.S.M."/>
            <person name="Mascher T."/>
            <person name="Medema M.H."/>
            <person name="Devos D.P."/>
            <person name="Kaster A.-K."/>
            <person name="Ovreas L."/>
            <person name="Rohde M."/>
            <person name="Galperin M.Y."/>
            <person name="Jogler C."/>
        </authorList>
    </citation>
    <scope>NUCLEOTIDE SEQUENCE [LARGE SCALE GENOMIC DNA]</scope>
    <source>
        <strain evidence="2 5">Pan14r</strain>
        <strain evidence="3 4">V7</strain>
    </source>
</reference>
<dbReference type="PANTHER" id="PTHR44013">
    <property type="entry name" value="ZINC-TYPE ALCOHOL DEHYDROGENASE-LIKE PROTEIN C16A3.02C"/>
    <property type="match status" value="1"/>
</dbReference>
<dbReference type="Proteomes" id="UP000316476">
    <property type="component" value="Unassembled WGS sequence"/>
</dbReference>
<dbReference type="EMBL" id="SJPZ01000001">
    <property type="protein sequence ID" value="TWU64724.1"/>
    <property type="molecule type" value="Genomic_DNA"/>
</dbReference>
<accession>A0A5C5Y945</accession>
<dbReference type="EMBL" id="SJPL01000001">
    <property type="protein sequence ID" value="TWT71343.1"/>
    <property type="molecule type" value="Genomic_DNA"/>
</dbReference>
<dbReference type="SUPFAM" id="SSF51735">
    <property type="entry name" value="NAD(P)-binding Rossmann-fold domains"/>
    <property type="match status" value="1"/>
</dbReference>
<dbReference type="SUPFAM" id="SSF50129">
    <property type="entry name" value="GroES-like"/>
    <property type="match status" value="1"/>
</dbReference>
<dbReference type="InterPro" id="IPR020843">
    <property type="entry name" value="ER"/>
</dbReference>
<dbReference type="Proteomes" id="UP000317238">
    <property type="component" value="Unassembled WGS sequence"/>
</dbReference>
<evidence type="ECO:0000313" key="5">
    <source>
        <dbReference type="Proteomes" id="UP000317238"/>
    </source>
</evidence>
<accession>A0A5C6FR23</accession>
<protein>
    <submittedName>
        <fullName evidence="2">Zinc-type alcohol dehydrogenase-like protein</fullName>
    </submittedName>
</protein>
<organism evidence="2 5">
    <name type="scientific">Crateriforma conspicua</name>
    <dbReference type="NCBI Taxonomy" id="2527996"/>
    <lineage>
        <taxon>Bacteria</taxon>
        <taxon>Pseudomonadati</taxon>
        <taxon>Planctomycetota</taxon>
        <taxon>Planctomycetia</taxon>
        <taxon>Planctomycetales</taxon>
        <taxon>Planctomycetaceae</taxon>
        <taxon>Crateriforma</taxon>
    </lineage>
</organism>
<evidence type="ECO:0000313" key="4">
    <source>
        <dbReference type="Proteomes" id="UP000316476"/>
    </source>
</evidence>
<evidence type="ECO:0000259" key="1">
    <source>
        <dbReference type="SMART" id="SM00829"/>
    </source>
</evidence>
<dbReference type="InterPro" id="IPR052733">
    <property type="entry name" value="Chloroplast_QOR"/>
</dbReference>
<keyword evidence="5" id="KW-1185">Reference proteome</keyword>
<dbReference type="PANTHER" id="PTHR44013:SF1">
    <property type="entry name" value="ZINC-TYPE ALCOHOL DEHYDROGENASE-LIKE PROTEIN C16A3.02C"/>
    <property type="match status" value="1"/>
</dbReference>
<dbReference type="CDD" id="cd08267">
    <property type="entry name" value="MDR1"/>
    <property type="match status" value="1"/>
</dbReference>
<comment type="caution">
    <text evidence="2">The sequence shown here is derived from an EMBL/GenBank/DDBJ whole genome shotgun (WGS) entry which is preliminary data.</text>
</comment>
<proteinExistence type="predicted"/>
<evidence type="ECO:0000313" key="2">
    <source>
        <dbReference type="EMBL" id="TWT71343.1"/>
    </source>
</evidence>
<dbReference type="SMART" id="SM00829">
    <property type="entry name" value="PKS_ER"/>
    <property type="match status" value="1"/>
</dbReference>
<dbReference type="GO" id="GO:0016491">
    <property type="term" value="F:oxidoreductase activity"/>
    <property type="evidence" value="ECO:0007669"/>
    <property type="project" value="InterPro"/>
</dbReference>
<dbReference type="InterPro" id="IPR013154">
    <property type="entry name" value="ADH-like_N"/>
</dbReference>
<dbReference type="Pfam" id="PF08240">
    <property type="entry name" value="ADH_N"/>
    <property type="match status" value="1"/>
</dbReference>
<evidence type="ECO:0000313" key="3">
    <source>
        <dbReference type="EMBL" id="TWU64724.1"/>
    </source>
</evidence>
<gene>
    <name evidence="2" type="ORF">Pan14r_36530</name>
    <name evidence="3" type="ORF">V7x_02680</name>
</gene>
<dbReference type="Pfam" id="PF13602">
    <property type="entry name" value="ADH_zinc_N_2"/>
    <property type="match status" value="1"/>
</dbReference>
<name>A0A5C5Y945_9PLAN</name>
<dbReference type="Gene3D" id="3.40.50.720">
    <property type="entry name" value="NAD(P)-binding Rossmann-like Domain"/>
    <property type="match status" value="1"/>
</dbReference>
<feature type="domain" description="Enoyl reductase (ER)" evidence="1">
    <location>
        <begin position="33"/>
        <end position="329"/>
    </location>
</feature>
<sequence>MTTIDMPNAQSIPLRPAGSTMSAVTYEDYGDASVLKSSTVDVPHRRPGQLLLQVVASSVNPIDYRMRQGEMRAVLPGGFPRIPGYDVAGYVADNGGDGPFQVGDRVIAFLKHLTGGASADYATCAVHCVAKIPDDLPFDEAAAMPLAGTTALQSLRDHAKMQAGNRVLVNGASGGVGMFAVQIAKASGCHVDAVASADNEAYCRSLGADGFIDYTQADFTKIGQTWDIIFDAAGKSSYFEARAVLASGGHYVSTEPNLSGLAVSLLTWPLSKSGRIMLAKPNGEDLLQLIDLYRQSKLKITIDRHYGLSQLADAHRRVEQGVDRGKVVVMNDSM</sequence>
<dbReference type="AlphaFoldDB" id="A0A5C5Y945"/>
<dbReference type="InterPro" id="IPR036291">
    <property type="entry name" value="NAD(P)-bd_dom_sf"/>
</dbReference>
<dbReference type="RefSeq" id="WP_231598494.1">
    <property type="nucleotide sequence ID" value="NZ_SJPL01000001.1"/>
</dbReference>
<dbReference type="Gene3D" id="3.90.180.10">
    <property type="entry name" value="Medium-chain alcohol dehydrogenases, catalytic domain"/>
    <property type="match status" value="1"/>
</dbReference>
<dbReference type="InterPro" id="IPR011032">
    <property type="entry name" value="GroES-like_sf"/>
</dbReference>